<sequence length="189" mass="22564">MQEIEIEFKNILTRAEYHKLLNHFPFPNKGKIQTNFYFETKDFALRKQKSALRIRKKDGAYRLTLKEPHPQGLLETHDILTNEEAKAWISGNCIPKKYTAKQLNNLNIEPSKLIYYGQLTTERYEYKKDDLLYVLDYCTYNNHEDYELELEAKDETNGSTAFQSLLREFKIPKRETPNKIQRFFETLKL</sequence>
<dbReference type="SMART" id="SM01118">
    <property type="entry name" value="CYTH"/>
    <property type="match status" value="1"/>
</dbReference>
<dbReference type="InterPro" id="IPR023577">
    <property type="entry name" value="CYTH_domain"/>
</dbReference>
<dbReference type="AlphaFoldDB" id="A0A1I0C8N3"/>
<dbReference type="Pfam" id="PF01928">
    <property type="entry name" value="CYTH"/>
    <property type="match status" value="1"/>
</dbReference>
<keyword evidence="3" id="KW-1185">Reference proteome</keyword>
<dbReference type="STRING" id="930131.SAMN05216389_10689"/>
<feature type="domain" description="CYTH" evidence="1">
    <location>
        <begin position="3"/>
        <end position="189"/>
    </location>
</feature>
<dbReference type="PIRSF" id="PIRSF012526">
    <property type="entry name" value="CYTH_UCP012526"/>
    <property type="match status" value="1"/>
</dbReference>
<dbReference type="InterPro" id="IPR033469">
    <property type="entry name" value="CYTH-like_dom_sf"/>
</dbReference>
<dbReference type="RefSeq" id="WP_342028675.1">
    <property type="nucleotide sequence ID" value="NZ_FOHE01000006.1"/>
</dbReference>
<evidence type="ECO:0000313" key="3">
    <source>
        <dbReference type="Proteomes" id="UP000198618"/>
    </source>
</evidence>
<proteinExistence type="predicted"/>
<dbReference type="PROSITE" id="PS51707">
    <property type="entry name" value="CYTH"/>
    <property type="match status" value="1"/>
</dbReference>
<dbReference type="InterPro" id="IPR009195">
    <property type="entry name" value="Uncharacterised_YjbK"/>
</dbReference>
<dbReference type="SUPFAM" id="SSF55154">
    <property type="entry name" value="CYTH-like phosphatases"/>
    <property type="match status" value="1"/>
</dbReference>
<dbReference type="CDD" id="cd07762">
    <property type="entry name" value="CYTH-like_Pase_1"/>
    <property type="match status" value="1"/>
</dbReference>
<gene>
    <name evidence="2" type="ORF">SAMN05216389_10689</name>
</gene>
<organism evidence="2 3">
    <name type="scientific">Oceanobacillus limi</name>
    <dbReference type="NCBI Taxonomy" id="930131"/>
    <lineage>
        <taxon>Bacteria</taxon>
        <taxon>Bacillati</taxon>
        <taxon>Bacillota</taxon>
        <taxon>Bacilli</taxon>
        <taxon>Bacillales</taxon>
        <taxon>Bacillaceae</taxon>
        <taxon>Oceanobacillus</taxon>
    </lineage>
</organism>
<accession>A0A1I0C8N3</accession>
<dbReference type="EMBL" id="FOHE01000006">
    <property type="protein sequence ID" value="SET15747.1"/>
    <property type="molecule type" value="Genomic_DNA"/>
</dbReference>
<evidence type="ECO:0000313" key="2">
    <source>
        <dbReference type="EMBL" id="SET15747.1"/>
    </source>
</evidence>
<protein>
    <submittedName>
        <fullName evidence="2">Adenylate cyclase</fullName>
    </submittedName>
</protein>
<dbReference type="Gene3D" id="2.40.320.10">
    <property type="entry name" value="Hypothetical Protein Pfu-838710-001"/>
    <property type="match status" value="1"/>
</dbReference>
<dbReference type="Proteomes" id="UP000198618">
    <property type="component" value="Unassembled WGS sequence"/>
</dbReference>
<reference evidence="2 3" key="1">
    <citation type="submission" date="2016-10" db="EMBL/GenBank/DDBJ databases">
        <authorList>
            <person name="de Groot N.N."/>
        </authorList>
    </citation>
    <scope>NUCLEOTIDE SEQUENCE [LARGE SCALE GENOMIC DNA]</scope>
    <source>
        <strain evidence="2 3">IBRC-M 10780</strain>
    </source>
</reference>
<evidence type="ECO:0000259" key="1">
    <source>
        <dbReference type="PROSITE" id="PS51707"/>
    </source>
</evidence>
<name>A0A1I0C8N3_9BACI</name>